<feature type="transmembrane region" description="Helical" evidence="5">
    <location>
        <begin position="70"/>
        <end position="91"/>
    </location>
</feature>
<dbReference type="Gene3D" id="1.20.1300.10">
    <property type="entry name" value="Fumarate reductase/succinate dehydrogenase, transmembrane subunit"/>
    <property type="match status" value="1"/>
</dbReference>
<evidence type="ECO:0000256" key="2">
    <source>
        <dbReference type="ARBA" id="ARBA00022692"/>
    </source>
</evidence>
<evidence type="ECO:0000256" key="5">
    <source>
        <dbReference type="HAMAP-Rule" id="MF_00708"/>
    </source>
</evidence>
<evidence type="ECO:0000313" key="7">
    <source>
        <dbReference type="Proteomes" id="UP001497533"/>
    </source>
</evidence>
<keyword evidence="2 5" id="KW-0812">Transmembrane</keyword>
<comment type="subunit">
    <text evidence="5">Part of an enzyme complex containing four subunits: a flavoprotein (FrdA), an iron-sulfur protein (FrdB), and two hydrophobic anchor proteins (FrdC and FrdD).</text>
</comment>
<dbReference type="NCBIfam" id="NF003445">
    <property type="entry name" value="PRK04987.1"/>
    <property type="match status" value="1"/>
</dbReference>
<dbReference type="RefSeq" id="WP_341764728.1">
    <property type="nucleotide sequence ID" value="NZ_OZ034688.1"/>
</dbReference>
<dbReference type="EMBL" id="OZ034688">
    <property type="protein sequence ID" value="CAL1329257.1"/>
    <property type="molecule type" value="Genomic_DNA"/>
</dbReference>
<proteinExistence type="inferred from homology"/>
<reference evidence="6" key="1">
    <citation type="submission" date="2024-04" db="EMBL/GenBank/DDBJ databases">
        <authorList>
            <person name="Manzano-Marin A."/>
            <person name="Manzano-Marin A."/>
            <person name="Alejandro Manzano Marin A."/>
        </authorList>
    </citation>
    <scope>NUCLEOTIDE SEQUENCE [LARGE SCALE GENOMIC DNA]</scope>
    <source>
        <strain evidence="6">TABTEA</strain>
    </source>
</reference>
<sequence>MITKRKPYINKIKSNWWKTNNFYKRYIIREFASIFQVWFSILLLFGILMLKNGNEFWIDFINFLKHPIVIIINIFTIIAAFFHSITWFNLIPKAINIVIKDKKISELTIVKILWILMILITSMILIISFIF</sequence>
<evidence type="ECO:0000313" key="6">
    <source>
        <dbReference type="EMBL" id="CAL1329257.1"/>
    </source>
</evidence>
<keyword evidence="7" id="KW-1185">Reference proteome</keyword>
<feature type="transmembrane region" description="Helical" evidence="5">
    <location>
        <begin position="112"/>
        <end position="130"/>
    </location>
</feature>
<dbReference type="InterPro" id="IPR034804">
    <property type="entry name" value="SQR/QFR_C/D"/>
</dbReference>
<accession>A0ABP1CFM9</accession>
<comment type="function">
    <text evidence="5">Two distinct, membrane-bound, FAD-containing enzymes are responsible for the catalysis of fumarate and succinate interconversion; fumarate reductase is used in anaerobic growth, and succinate dehydrogenase is used in aerobic growth. Anchors the catalytic components of the fumarate reductase complex to the cell inner membrane, binds quinones.</text>
</comment>
<dbReference type="PIRSF" id="PIRSF000180">
    <property type="entry name" value="FrdC"/>
    <property type="match status" value="1"/>
</dbReference>
<evidence type="ECO:0000256" key="3">
    <source>
        <dbReference type="ARBA" id="ARBA00022989"/>
    </source>
</evidence>
<comment type="subcellular location">
    <subcellularLocation>
        <location evidence="5">Cell membrane</location>
        <topology evidence="5">Multi-pass membrane protein</topology>
    </subcellularLocation>
</comment>
<dbReference type="HAMAP" id="MF_00708">
    <property type="entry name" value="Fumarate_red_C"/>
    <property type="match status" value="1"/>
</dbReference>
<keyword evidence="3 5" id="KW-1133">Transmembrane helix</keyword>
<evidence type="ECO:0000256" key="4">
    <source>
        <dbReference type="ARBA" id="ARBA00023136"/>
    </source>
</evidence>
<dbReference type="Proteomes" id="UP001497533">
    <property type="component" value="Chromosome"/>
</dbReference>
<dbReference type="InterPro" id="IPR003510">
    <property type="entry name" value="Fumarate_red_C"/>
</dbReference>
<gene>
    <name evidence="5 6" type="primary">frdC</name>
    <name evidence="6" type="ORF">PRHACTZTBTEA_335</name>
</gene>
<dbReference type="Pfam" id="PF02300">
    <property type="entry name" value="Fumarate_red_C"/>
    <property type="match status" value="1"/>
</dbReference>
<organism evidence="6 7">
    <name type="scientific">Candidatus Providencia siddallii</name>
    <dbReference type="NCBI Taxonomy" id="1715285"/>
    <lineage>
        <taxon>Bacteria</taxon>
        <taxon>Pseudomonadati</taxon>
        <taxon>Pseudomonadota</taxon>
        <taxon>Gammaproteobacteria</taxon>
        <taxon>Enterobacterales</taxon>
        <taxon>Morganellaceae</taxon>
        <taxon>Providencia</taxon>
    </lineage>
</organism>
<protein>
    <recommendedName>
        <fullName evidence="5">Fumarate reductase subunit C</fullName>
    </recommendedName>
    <alternativeName>
        <fullName evidence="5">Fumarate reductase 15 kDa hydrophobic protein</fullName>
    </alternativeName>
    <alternativeName>
        <fullName evidence="5">Quinol-fumarate reductase subunit C</fullName>
        <shortName evidence="5">QFR subunit C</shortName>
    </alternativeName>
</protein>
<name>A0ABP1CFM9_9GAMM</name>
<evidence type="ECO:0000256" key="1">
    <source>
        <dbReference type="ARBA" id="ARBA00022475"/>
    </source>
</evidence>
<keyword evidence="4 5" id="KW-0472">Membrane</keyword>
<feature type="transmembrane region" description="Helical" evidence="5">
    <location>
        <begin position="31"/>
        <end position="50"/>
    </location>
</feature>
<dbReference type="SUPFAM" id="SSF81343">
    <property type="entry name" value="Fumarate reductase respiratory complex transmembrane subunits"/>
    <property type="match status" value="1"/>
</dbReference>
<keyword evidence="1 5" id="KW-1003">Cell membrane</keyword>
<comment type="similarity">
    <text evidence="5">Belongs to the FrdC family.</text>
</comment>